<keyword evidence="2" id="KW-0732">Signal</keyword>
<feature type="signal peptide" evidence="2">
    <location>
        <begin position="1"/>
        <end position="29"/>
    </location>
</feature>
<keyword evidence="4" id="KW-1185">Reference proteome</keyword>
<evidence type="ECO:0000256" key="2">
    <source>
        <dbReference type="SAM" id="SignalP"/>
    </source>
</evidence>
<reference evidence="3 4" key="1">
    <citation type="journal article" date="2017" name="G3 (Bethesda)">
        <title>The Physical Genome Mapping of Anopheles albimanus Corrected Scaffold Misassemblies and Identified Interarm Rearrangements in Genus Anopheles.</title>
        <authorList>
            <person name="Artemov G.N."/>
            <person name="Peery A.N."/>
            <person name="Jiang X."/>
            <person name="Tu Z."/>
            <person name="Stegniy V.N."/>
            <person name="Sharakhova M.V."/>
            <person name="Sharakhov I.V."/>
        </authorList>
    </citation>
    <scope>NUCLEOTIDE SEQUENCE [LARGE SCALE GENOMIC DNA]</scope>
    <source>
        <strain evidence="3 4">ALBI9_A</strain>
    </source>
</reference>
<dbReference type="AlphaFoldDB" id="A0A8W7JBS8"/>
<dbReference type="Proteomes" id="UP000069272">
    <property type="component" value="Chromosome 2L"/>
</dbReference>
<feature type="region of interest" description="Disordered" evidence="1">
    <location>
        <begin position="388"/>
        <end position="421"/>
    </location>
</feature>
<evidence type="ECO:0000313" key="3">
    <source>
        <dbReference type="EnsemblMetazoa" id="AALB001127-PA"/>
    </source>
</evidence>
<accession>A0A8W7JBS8</accession>
<reference evidence="3" key="2">
    <citation type="submission" date="2022-08" db="UniProtKB">
        <authorList>
            <consortium name="EnsemblMetazoa"/>
        </authorList>
    </citation>
    <scope>IDENTIFICATION</scope>
    <source>
        <strain evidence="3">STECLA/ALBI9_A</strain>
    </source>
</reference>
<feature type="chain" id="PRO_5036472574" evidence="2">
    <location>
        <begin position="30"/>
        <end position="526"/>
    </location>
</feature>
<feature type="region of interest" description="Disordered" evidence="1">
    <location>
        <begin position="323"/>
        <end position="347"/>
    </location>
</feature>
<evidence type="ECO:0000256" key="1">
    <source>
        <dbReference type="SAM" id="MobiDB-lite"/>
    </source>
</evidence>
<organism evidence="3 4">
    <name type="scientific">Anopheles albimanus</name>
    <name type="common">New world malaria mosquito</name>
    <dbReference type="NCBI Taxonomy" id="7167"/>
    <lineage>
        <taxon>Eukaryota</taxon>
        <taxon>Metazoa</taxon>
        <taxon>Ecdysozoa</taxon>
        <taxon>Arthropoda</taxon>
        <taxon>Hexapoda</taxon>
        <taxon>Insecta</taxon>
        <taxon>Pterygota</taxon>
        <taxon>Neoptera</taxon>
        <taxon>Endopterygota</taxon>
        <taxon>Diptera</taxon>
        <taxon>Nematocera</taxon>
        <taxon>Culicoidea</taxon>
        <taxon>Culicidae</taxon>
        <taxon>Anophelinae</taxon>
        <taxon>Anopheles</taxon>
    </lineage>
</organism>
<name>A0A8W7JBS8_ANOAL</name>
<dbReference type="EnsemblMetazoa" id="AALB001127-RA">
    <property type="protein sequence ID" value="AALB001127-PA"/>
    <property type="gene ID" value="AALB001127"/>
</dbReference>
<feature type="region of interest" description="Disordered" evidence="1">
    <location>
        <begin position="168"/>
        <end position="280"/>
    </location>
</feature>
<feature type="compositionally biased region" description="Polar residues" evidence="1">
    <location>
        <begin position="411"/>
        <end position="421"/>
    </location>
</feature>
<proteinExistence type="predicted"/>
<sequence>MSRMCTIVTAVLGSTLLLVSMVVFIGASSRPDDGTPTFEGVDAGNDRLTSDGGIGAWELVSAGTVTPYGASRRGRIESLTRLHGDEPLNIDLLDTEPDLDGADSHVVVKVYSVDPDQELANRSSATGVPAYRSMKTGPASGRLVATPKQTIPKLASLDGKATDRVERKMFAPQPPPPPAAAPKSIQEKLDDEESGERGQDTPQEPLLKEQFYVDDIPRQEAPVQQQPSSRRRYHGEPIPVRRSEGNSSSREAGDIQRPAAGRKSFQQRPATPPAFEYSDQSSQRMLDEFFAQRNQDSLASRRLNYDWDEGHLRSRTLEQIKSHNRAVAAARKSKIPPPHQDYPSERTEDVSYGSYADYEQPADDLPPPPTRYEEAEVQSTLRRHSLPFLNGDDERRLSSYRAPRLGRKQRATPSSSTAGQQTHVLNTMPIVAIDGSPQFHQVSSDASDADYHRSRPSKLERSRFHYSLPSMVINPYAAWDPYPQLNMLRFPQCAACQQNARALCGKCGMCGECCARSKCTCGCLNG</sequence>
<evidence type="ECO:0000313" key="4">
    <source>
        <dbReference type="Proteomes" id="UP000069272"/>
    </source>
</evidence>
<protein>
    <submittedName>
        <fullName evidence="3">Uncharacterized protein</fullName>
    </submittedName>
</protein>